<evidence type="ECO:0000313" key="2">
    <source>
        <dbReference type="Proteomes" id="UP001516472"/>
    </source>
</evidence>
<evidence type="ECO:0000313" key="1">
    <source>
        <dbReference type="EMBL" id="MBE4746696.1"/>
    </source>
</evidence>
<proteinExistence type="predicted"/>
<comment type="caution">
    <text evidence="1">The sequence shown here is derived from an EMBL/GenBank/DDBJ whole genome shotgun (WGS) entry which is preliminary data.</text>
</comment>
<accession>A0ABR9PFK7</accession>
<sequence length="427" mass="47091">MRHAPLTILGLGLLALTHAGCERYPEDPIFAYGRVRQLDGTPLAGEPLTLERRTDGVFAPLSTATTDASGEFTFELLSGDAVHWRDDEQQSRLRVTLPQDASGRGMFALFYIQDDVELPTLQPWDAHPRVEAGPQGPAVAFPPPPPPLEVPETASLPQVIGPEDTVPRLVFPSPPATLLWLTSEGQLLWRWTGTTSPWTPSPYMLEDFAAPQVQLRAVSVGNWGFSPLGGEPSGVDFRVEWRTAHEPLPPGSLRPASRGATCAPLFPEVCPWTDGRLESVPVANPRTDPPVYGLVFTLPQPTRPRHAVVRGLRHADSYEGKEWLVLEGSLDGEHWRVLSRTVLRELDSFTQTQNYFLYSYYRDLTETDSPYGDSPIHLGNQTPVFTELPLADAEPTRYVRLSVELLEYSGGTTPGALLSLGELSVFE</sequence>
<dbReference type="RefSeq" id="WP_193346127.1">
    <property type="nucleotide sequence ID" value="NZ_CBCSIP010000103.1"/>
</dbReference>
<protein>
    <submittedName>
        <fullName evidence="1">Carboxypeptidase regulatory-like domain-containing protein</fullName>
    </submittedName>
</protein>
<dbReference type="EMBL" id="JAAIYO010000001">
    <property type="protein sequence ID" value="MBE4746696.1"/>
    <property type="molecule type" value="Genomic_DNA"/>
</dbReference>
<gene>
    <name evidence="1" type="ORF">G4177_00735</name>
</gene>
<name>A0ABR9PFK7_9BACT</name>
<keyword evidence="2" id="KW-1185">Reference proteome</keyword>
<dbReference type="Proteomes" id="UP001516472">
    <property type="component" value="Unassembled WGS sequence"/>
</dbReference>
<organism evidence="1 2">
    <name type="scientific">Corallococcus soli</name>
    <dbReference type="NCBI Taxonomy" id="2710757"/>
    <lineage>
        <taxon>Bacteria</taxon>
        <taxon>Pseudomonadati</taxon>
        <taxon>Myxococcota</taxon>
        <taxon>Myxococcia</taxon>
        <taxon>Myxococcales</taxon>
        <taxon>Cystobacterineae</taxon>
        <taxon>Myxococcaceae</taxon>
        <taxon>Corallococcus</taxon>
    </lineage>
</organism>
<reference evidence="1 2" key="1">
    <citation type="submission" date="2020-02" db="EMBL/GenBank/DDBJ databases">
        <authorList>
            <person name="Babadi Z.K."/>
            <person name="Risdian C."/>
            <person name="Ebrahimipour G.H."/>
            <person name="Wink J."/>
        </authorList>
    </citation>
    <scope>NUCLEOTIDE SEQUENCE [LARGE SCALE GENOMIC DNA]</scope>
    <source>
        <strain evidence="1 2">ZKHCc1 1396</strain>
    </source>
</reference>